<evidence type="ECO:0000256" key="3">
    <source>
        <dbReference type="ARBA" id="ARBA00005359"/>
    </source>
</evidence>
<dbReference type="eggNOG" id="KOG1436">
    <property type="taxonomic scope" value="Eukaryota"/>
</dbReference>
<reference evidence="14" key="1">
    <citation type="journal article" date="2016" name="Nat. Commun.">
        <title>Genome analysis of three Pneumocystis species reveals adaptation mechanisms to life exclusively in mammalian hosts.</title>
        <authorList>
            <person name="Ma L."/>
            <person name="Chen Z."/>
            <person name="Huang D.W."/>
            <person name="Kutty G."/>
            <person name="Ishihara M."/>
            <person name="Wang H."/>
            <person name="Abouelleil A."/>
            <person name="Bishop L."/>
            <person name="Davey E."/>
            <person name="Deng R."/>
            <person name="Deng X."/>
            <person name="Fan L."/>
            <person name="Fantoni G."/>
            <person name="Fitzgerald M."/>
            <person name="Gogineni E."/>
            <person name="Goldberg J.M."/>
            <person name="Handley G."/>
            <person name="Hu X."/>
            <person name="Huber C."/>
            <person name="Jiao X."/>
            <person name="Jones K."/>
            <person name="Levin J.Z."/>
            <person name="Liu Y."/>
            <person name="Macdonald P."/>
            <person name="Melnikov A."/>
            <person name="Raley C."/>
            <person name="Sassi M."/>
            <person name="Sherman B.T."/>
            <person name="Song X."/>
            <person name="Sykes S."/>
            <person name="Tran B."/>
            <person name="Walsh L."/>
            <person name="Xia Y."/>
            <person name="Yang J."/>
            <person name="Young S."/>
            <person name="Zeng Q."/>
            <person name="Zheng X."/>
            <person name="Stephens R."/>
            <person name="Nusbaum C."/>
            <person name="Birren B.W."/>
            <person name="Azadi P."/>
            <person name="Lempicki R.A."/>
            <person name="Cuomo C.A."/>
            <person name="Kovacs J.A."/>
        </authorList>
    </citation>
    <scope>NUCLEOTIDE SEQUENCE [LARGE SCALE GENOMIC DNA]</scope>
    <source>
        <strain evidence="14">B123</strain>
    </source>
</reference>
<dbReference type="STRING" id="1069680.M7PCS2"/>
<dbReference type="PROSITE" id="PS00912">
    <property type="entry name" value="DHODEHASE_2"/>
    <property type="match status" value="1"/>
</dbReference>
<dbReference type="Gene3D" id="3.20.20.70">
    <property type="entry name" value="Aldolase class I"/>
    <property type="match status" value="1"/>
</dbReference>
<keyword evidence="14" id="KW-1185">Reference proteome</keyword>
<organism evidence="13 14">
    <name type="scientific">Pneumocystis murina (strain B123)</name>
    <name type="common">Mouse pneumocystis pneumonia agent</name>
    <name type="synonym">Pneumocystis carinii f. sp. muris</name>
    <dbReference type="NCBI Taxonomy" id="1069680"/>
    <lineage>
        <taxon>Eukaryota</taxon>
        <taxon>Fungi</taxon>
        <taxon>Dikarya</taxon>
        <taxon>Ascomycota</taxon>
        <taxon>Taphrinomycotina</taxon>
        <taxon>Pneumocystomycetes</taxon>
        <taxon>Pneumocystaceae</taxon>
        <taxon>Pneumocystis</taxon>
    </lineage>
</organism>
<keyword evidence="11" id="KW-1133">Transmembrane helix</keyword>
<dbReference type="GeneID" id="19893837"/>
<feature type="transmembrane region" description="Helical" evidence="11">
    <location>
        <begin position="21"/>
        <end position="42"/>
    </location>
</feature>
<evidence type="ECO:0000256" key="6">
    <source>
        <dbReference type="ARBA" id="ARBA00022630"/>
    </source>
</evidence>
<comment type="catalytic activity">
    <reaction evidence="10 11">
        <text>(S)-dihydroorotate + a quinone = orotate + a quinol</text>
        <dbReference type="Rhea" id="RHEA:30187"/>
        <dbReference type="ChEBI" id="CHEBI:24646"/>
        <dbReference type="ChEBI" id="CHEBI:30839"/>
        <dbReference type="ChEBI" id="CHEBI:30864"/>
        <dbReference type="ChEBI" id="CHEBI:132124"/>
        <dbReference type="EC" id="1.3.5.2"/>
    </reaction>
</comment>
<dbReference type="NCBIfam" id="TIGR01036">
    <property type="entry name" value="pyrD_sub2"/>
    <property type="match status" value="1"/>
</dbReference>
<keyword evidence="11" id="KW-0812">Transmembrane</keyword>
<evidence type="ECO:0000313" key="14">
    <source>
        <dbReference type="Proteomes" id="UP000011958"/>
    </source>
</evidence>
<comment type="cofactor">
    <cofactor evidence="11">
        <name>FMN</name>
        <dbReference type="ChEBI" id="CHEBI:58210"/>
    </cofactor>
    <text evidence="11">Binds 1 FMN per subunit.</text>
</comment>
<comment type="caution">
    <text evidence="13">The sequence shown here is derived from an EMBL/GenBank/DDBJ whole genome shotgun (WGS) entry which is preliminary data.</text>
</comment>
<evidence type="ECO:0000313" key="13">
    <source>
        <dbReference type="EMBL" id="EMR11705.1"/>
    </source>
</evidence>
<sequence>MIKTGFFAFSPSFKYYPFFFALKRVTTGVFAASFSGLFLYYYTDSRAAIHTYGTCLLLRTIVPPELAHNFAIKAIRWGLAPWDKKIDDSSLMLNVWGKVISNPVGLAAGVDKQAEAIDGLFDLGFGYVEVGSVTPCAQPGNPPPRFFRLKKDASVINRYGFNSDGHDVIARRLHDRISKYVFKNYPDLGQIPHFLVQSARNIELVNFLNIPKSLRKNKLLAVNLGRNKNSDGIDDYVKGVRRLGQYADVLVINISSPNTFGLRLLQQKKYLETLLSAVVQERDLLPDPKPALCIKISPDLKDLELQDIVDVILKIPIDGVVVSNTTIQRPKNLKEDKFLHEQGGLSGPPLKLLALDIIRFLRGKLPENCLIIGCGGISSGKDAIEYARAGASLTQCCTAFGKVAIVHNI</sequence>
<dbReference type="Pfam" id="PF01180">
    <property type="entry name" value="DHO_dh"/>
    <property type="match status" value="1"/>
</dbReference>
<dbReference type="InterPro" id="IPR001295">
    <property type="entry name" value="Dihydroorotate_DH_CS"/>
</dbReference>
<evidence type="ECO:0000256" key="8">
    <source>
        <dbReference type="ARBA" id="ARBA00023002"/>
    </source>
</evidence>
<dbReference type="PANTHER" id="PTHR48109">
    <property type="entry name" value="DIHYDROOROTATE DEHYDROGENASE (QUINONE), MITOCHONDRIAL-RELATED"/>
    <property type="match status" value="1"/>
</dbReference>
<evidence type="ECO:0000256" key="10">
    <source>
        <dbReference type="ARBA" id="ARBA00048639"/>
    </source>
</evidence>
<evidence type="ECO:0000256" key="2">
    <source>
        <dbReference type="ARBA" id="ARBA00005161"/>
    </source>
</evidence>
<name>M7PCS2_PNEMU</name>
<comment type="subcellular location">
    <subcellularLocation>
        <location evidence="1">Membrane</location>
    </subcellularLocation>
    <subcellularLocation>
        <location evidence="11">Mitochondrion inner membrane</location>
        <topology evidence="11">Single-pass membrane protein</topology>
    </subcellularLocation>
</comment>
<dbReference type="GO" id="GO:0005743">
    <property type="term" value="C:mitochondrial inner membrane"/>
    <property type="evidence" value="ECO:0007669"/>
    <property type="project" value="UniProtKB-SubCell"/>
</dbReference>
<dbReference type="InterPro" id="IPR005719">
    <property type="entry name" value="Dihydroorotate_DH_2"/>
</dbReference>
<dbReference type="GO" id="GO:0044205">
    <property type="term" value="P:'de novo' UMP biosynthetic process"/>
    <property type="evidence" value="ECO:0007669"/>
    <property type="project" value="UniProtKB-UniPathway"/>
</dbReference>
<keyword evidence="11" id="KW-0999">Mitochondrion inner membrane</keyword>
<gene>
    <name evidence="13" type="ORF">PNEG_00139</name>
</gene>
<evidence type="ECO:0000256" key="4">
    <source>
        <dbReference type="ARBA" id="ARBA00012791"/>
    </source>
</evidence>
<comment type="pathway">
    <text evidence="2 11">Pyrimidine metabolism; UMP biosynthesis via de novo pathway; orotate from (S)-dihydroorotate (quinone route): step 1/1.</text>
</comment>
<dbReference type="CDD" id="cd04738">
    <property type="entry name" value="DHOD_2_like"/>
    <property type="match status" value="1"/>
</dbReference>
<dbReference type="SUPFAM" id="SSF51395">
    <property type="entry name" value="FMN-linked oxidoreductases"/>
    <property type="match status" value="1"/>
</dbReference>
<dbReference type="InterPro" id="IPR005720">
    <property type="entry name" value="Dihydroorotate_DH_cat"/>
</dbReference>
<evidence type="ECO:0000259" key="12">
    <source>
        <dbReference type="Pfam" id="PF01180"/>
    </source>
</evidence>
<keyword evidence="9 11" id="KW-0472">Membrane</keyword>
<accession>M7PCS2</accession>
<dbReference type="GO" id="GO:0006207">
    <property type="term" value="P:'de novo' pyrimidine nucleobase biosynthetic process"/>
    <property type="evidence" value="ECO:0007669"/>
    <property type="project" value="InterPro"/>
</dbReference>
<dbReference type="VEuPathDB" id="FungiDB:PNEG_00139"/>
<dbReference type="GO" id="GO:0106430">
    <property type="term" value="F:dihydroorotate dehydrogenase (quinone) activity"/>
    <property type="evidence" value="ECO:0007669"/>
    <property type="project" value="UniProtKB-EC"/>
</dbReference>
<evidence type="ECO:0000256" key="7">
    <source>
        <dbReference type="ARBA" id="ARBA00022643"/>
    </source>
</evidence>
<dbReference type="PANTHER" id="PTHR48109:SF4">
    <property type="entry name" value="DIHYDROOROTATE DEHYDROGENASE (QUINONE), MITOCHONDRIAL"/>
    <property type="match status" value="1"/>
</dbReference>
<evidence type="ECO:0000256" key="1">
    <source>
        <dbReference type="ARBA" id="ARBA00004370"/>
    </source>
</evidence>
<dbReference type="InterPro" id="IPR013785">
    <property type="entry name" value="Aldolase_TIM"/>
</dbReference>
<dbReference type="UniPathway" id="UPA00070">
    <property type="reaction ID" value="UER00946"/>
</dbReference>
<evidence type="ECO:0000256" key="5">
    <source>
        <dbReference type="ARBA" id="ARBA00017599"/>
    </source>
</evidence>
<dbReference type="PROSITE" id="PS00911">
    <property type="entry name" value="DHODEHASE_1"/>
    <property type="match status" value="1"/>
</dbReference>
<proteinExistence type="inferred from homology"/>
<keyword evidence="6 11" id="KW-0285">Flavoprotein</keyword>
<keyword evidence="7 11" id="KW-0288">FMN</keyword>
<comment type="similarity">
    <text evidence="3 11">Belongs to the dihydroorotate dehydrogenase family. Type 2 subfamily.</text>
</comment>
<keyword evidence="11" id="KW-0496">Mitochondrion</keyword>
<dbReference type="InterPro" id="IPR050074">
    <property type="entry name" value="DHO_dehydrogenase"/>
</dbReference>
<protein>
    <recommendedName>
        <fullName evidence="5 11">Dihydroorotate dehydrogenase (quinone), mitochondrial</fullName>
        <shortName evidence="11">DHOdehase</shortName>
        <ecNumber evidence="4 11">1.3.5.2</ecNumber>
    </recommendedName>
</protein>
<dbReference type="AlphaFoldDB" id="M7PCS2"/>
<dbReference type="OMA" id="VYCYSAL"/>
<evidence type="ECO:0000256" key="9">
    <source>
        <dbReference type="ARBA" id="ARBA00023136"/>
    </source>
</evidence>
<keyword evidence="8 11" id="KW-0560">Oxidoreductase</keyword>
<dbReference type="HOGENOM" id="CLU_013640_4_0_1"/>
<dbReference type="EMBL" id="AFWA02000005">
    <property type="protein sequence ID" value="EMR11705.1"/>
    <property type="molecule type" value="Genomic_DNA"/>
</dbReference>
<dbReference type="RefSeq" id="XP_007872000.1">
    <property type="nucleotide sequence ID" value="XM_007873809.1"/>
</dbReference>
<evidence type="ECO:0000256" key="11">
    <source>
        <dbReference type="RuleBase" id="RU361255"/>
    </source>
</evidence>
<dbReference type="Proteomes" id="UP000011958">
    <property type="component" value="Unassembled WGS sequence"/>
</dbReference>
<dbReference type="EC" id="1.3.5.2" evidence="4 11"/>
<dbReference type="OrthoDB" id="14784at2759"/>
<feature type="domain" description="Dihydroorotate dehydrogenase catalytic" evidence="12">
    <location>
        <begin position="91"/>
        <end position="406"/>
    </location>
</feature>